<evidence type="ECO:0000256" key="1">
    <source>
        <dbReference type="SAM" id="MobiDB-lite"/>
    </source>
</evidence>
<dbReference type="KEGG" id="ghl:GM160_04215"/>
<feature type="transmembrane region" description="Helical" evidence="2">
    <location>
        <begin position="6"/>
        <end position="29"/>
    </location>
</feature>
<gene>
    <name evidence="3" type="ORF">GM160_04215</name>
</gene>
<feature type="region of interest" description="Disordered" evidence="1">
    <location>
        <begin position="88"/>
        <end position="119"/>
    </location>
</feature>
<reference evidence="3 4" key="1">
    <citation type="submission" date="2019-11" db="EMBL/GenBank/DDBJ databases">
        <authorList>
            <person name="Zhang J."/>
            <person name="Sun C."/>
        </authorList>
    </citation>
    <scope>NUCLEOTIDE SEQUENCE [LARGE SCALE GENOMIC DNA]</scope>
    <source>
        <strain evidence="4">sp2</strain>
    </source>
</reference>
<dbReference type="RefSeq" id="WP_156573415.1">
    <property type="nucleotide sequence ID" value="NZ_CP046415.1"/>
</dbReference>
<sequence length="119" mass="12628">MNDAWIAFIAGTGWLAAFTIGLFALADWVQGRDRKWAGRAGTSGMLVIPVNDGERAALANLADSRHISIDDVARDALQAGIEVLHYQSPPSSEAVTSKPGTLGNEPTGVEAIIEERPKS</sequence>
<evidence type="ECO:0000313" key="4">
    <source>
        <dbReference type="Proteomes" id="UP000427716"/>
    </source>
</evidence>
<dbReference type="AlphaFoldDB" id="A0A6I6D3J5"/>
<organism evidence="3 4">
    <name type="scientific">Guyparkeria halophila</name>
    <dbReference type="NCBI Taxonomy" id="47960"/>
    <lineage>
        <taxon>Bacteria</taxon>
        <taxon>Pseudomonadati</taxon>
        <taxon>Pseudomonadota</taxon>
        <taxon>Gammaproteobacteria</taxon>
        <taxon>Chromatiales</taxon>
        <taxon>Thioalkalibacteraceae</taxon>
        <taxon>Guyparkeria</taxon>
    </lineage>
</organism>
<dbReference type="EMBL" id="CP046415">
    <property type="protein sequence ID" value="QGT78164.1"/>
    <property type="molecule type" value="Genomic_DNA"/>
</dbReference>
<evidence type="ECO:0000256" key="2">
    <source>
        <dbReference type="SAM" id="Phobius"/>
    </source>
</evidence>
<name>A0A6I6D3J5_9GAMM</name>
<keyword evidence="4" id="KW-1185">Reference proteome</keyword>
<accession>A0A6I6D3J5</accession>
<dbReference type="Proteomes" id="UP000427716">
    <property type="component" value="Chromosome"/>
</dbReference>
<keyword evidence="2" id="KW-0472">Membrane</keyword>
<keyword evidence="2" id="KW-0812">Transmembrane</keyword>
<feature type="compositionally biased region" description="Polar residues" evidence="1">
    <location>
        <begin position="88"/>
        <end position="99"/>
    </location>
</feature>
<keyword evidence="2" id="KW-1133">Transmembrane helix</keyword>
<protein>
    <submittedName>
        <fullName evidence="3">Uncharacterized protein</fullName>
    </submittedName>
</protein>
<proteinExistence type="predicted"/>
<evidence type="ECO:0000313" key="3">
    <source>
        <dbReference type="EMBL" id="QGT78164.1"/>
    </source>
</evidence>